<organism evidence="4 5">
    <name type="scientific">Providencia rettgeri</name>
    <dbReference type="NCBI Taxonomy" id="587"/>
    <lineage>
        <taxon>Bacteria</taxon>
        <taxon>Pseudomonadati</taxon>
        <taxon>Pseudomonadota</taxon>
        <taxon>Gammaproteobacteria</taxon>
        <taxon>Enterobacterales</taxon>
        <taxon>Morganellaceae</taxon>
        <taxon>Providencia</taxon>
    </lineage>
</organism>
<dbReference type="AlphaFoldDB" id="A0A379FTE7"/>
<name>A0A379FTE7_PRORE</name>
<reference evidence="4 5" key="1">
    <citation type="submission" date="2018-06" db="EMBL/GenBank/DDBJ databases">
        <authorList>
            <consortium name="Pathogen Informatics"/>
            <person name="Doyle S."/>
        </authorList>
    </citation>
    <scope>NUCLEOTIDE SEQUENCE [LARGE SCALE GENOMIC DNA]</scope>
    <source>
        <strain evidence="4 5">NCTC11801</strain>
    </source>
</reference>
<keyword evidence="3" id="KW-0804">Transcription</keyword>
<accession>A0A379FTE7</accession>
<evidence type="ECO:0000256" key="3">
    <source>
        <dbReference type="ARBA" id="ARBA00023163"/>
    </source>
</evidence>
<evidence type="ECO:0000256" key="1">
    <source>
        <dbReference type="ARBA" id="ARBA00023015"/>
    </source>
</evidence>
<dbReference type="Pfam" id="PF03589">
    <property type="entry name" value="Antiterm"/>
    <property type="match status" value="2"/>
</dbReference>
<dbReference type="GO" id="GO:0006355">
    <property type="term" value="P:regulation of DNA-templated transcription"/>
    <property type="evidence" value="ECO:0007669"/>
    <property type="project" value="InterPro"/>
</dbReference>
<gene>
    <name evidence="4" type="ORF">NCTC11801_02998</name>
</gene>
<evidence type="ECO:0000256" key="2">
    <source>
        <dbReference type="ARBA" id="ARBA00023125"/>
    </source>
</evidence>
<protein>
    <submittedName>
        <fullName evidence="4">Antitermination protein</fullName>
    </submittedName>
</protein>
<dbReference type="GO" id="GO:0003677">
    <property type="term" value="F:DNA binding"/>
    <property type="evidence" value="ECO:0007669"/>
    <property type="project" value="UniProtKB-KW"/>
</dbReference>
<dbReference type="SUPFAM" id="SSF57938">
    <property type="entry name" value="DnaJ/Hsp40 cysteine-rich domain"/>
    <property type="match status" value="1"/>
</dbReference>
<dbReference type="InterPro" id="IPR003222">
    <property type="entry name" value="Antitermntn"/>
</dbReference>
<sequence length="267" mass="29630">MKLENALKNFHPKSPTFGNVAGCTSPDRITGTDIMAAMGMTESQAKFGMTAFLAKNDISEEDKFSTVEALTQYALKVAPKLVRKAAGKKLGYCLIVLARMAFEDYARSAGSVCQCSACSGKGMIDKKVTTTKYSTREAIFPSFSKSQPKRYTNTERDVVETERVICKSCNGKGQITHRCRCKGRGKVLDEEKTKLQGVPVFKDCPRCEGKGFNRVPSSVAFNAIKHLVPDLTQSSWSRNWKPFYEKLSRKCLIEESIAEQAFSKVTK</sequence>
<dbReference type="GeneID" id="93673737"/>
<evidence type="ECO:0000313" key="5">
    <source>
        <dbReference type="Proteomes" id="UP000254208"/>
    </source>
</evidence>
<dbReference type="Gene3D" id="1.10.274.110">
    <property type="match status" value="1"/>
</dbReference>
<dbReference type="InterPro" id="IPR038500">
    <property type="entry name" value="Antitermination_sf"/>
</dbReference>
<proteinExistence type="inferred from homology"/>
<dbReference type="RefSeq" id="WP_115167529.1">
    <property type="nucleotide sequence ID" value="NZ_CP077317.1"/>
</dbReference>
<dbReference type="HAMAP" id="MF_04158">
    <property type="entry name" value="Antitermination_lambda"/>
    <property type="match status" value="1"/>
</dbReference>
<dbReference type="EMBL" id="UGTZ01000001">
    <property type="protein sequence ID" value="SUC32025.1"/>
    <property type="molecule type" value="Genomic_DNA"/>
</dbReference>
<dbReference type="Proteomes" id="UP000254208">
    <property type="component" value="Unassembled WGS sequence"/>
</dbReference>
<keyword evidence="2" id="KW-0238">DNA-binding</keyword>
<evidence type="ECO:0000313" key="4">
    <source>
        <dbReference type="EMBL" id="SUC32025.1"/>
    </source>
</evidence>
<dbReference type="InterPro" id="IPR036410">
    <property type="entry name" value="HSP_DnaJ_Cys-rich_dom_sf"/>
</dbReference>
<keyword evidence="1" id="KW-0805">Transcription regulation</keyword>